<keyword evidence="4" id="KW-1185">Reference proteome</keyword>
<keyword evidence="3" id="KW-0378">Hydrolase</keyword>
<feature type="domain" description="Endonuclease GajA/Old nuclease/RecF-like AAA" evidence="1">
    <location>
        <begin position="1"/>
        <end position="330"/>
    </location>
</feature>
<dbReference type="SUPFAM" id="SSF52540">
    <property type="entry name" value="P-loop containing nucleoside triphosphate hydrolases"/>
    <property type="match status" value="1"/>
</dbReference>
<reference evidence="3 4" key="1">
    <citation type="submission" date="2020-08" db="EMBL/GenBank/DDBJ databases">
        <title>Genomic Encyclopedia of Type Strains, Phase IV (KMG-IV): sequencing the most valuable type-strain genomes for metagenomic binning, comparative biology and taxonomic classification.</title>
        <authorList>
            <person name="Goeker M."/>
        </authorList>
    </citation>
    <scope>NUCLEOTIDE SEQUENCE [LARGE SCALE GENOMIC DNA]</scope>
    <source>
        <strain evidence="3 4">DSM 19612</strain>
    </source>
</reference>
<protein>
    <submittedName>
        <fullName evidence="3">Putative ATP-dependent endonuclease of OLD family</fullName>
    </submittedName>
</protein>
<dbReference type="RefSeq" id="WP_174497311.1">
    <property type="nucleotide sequence ID" value="NZ_CADDWK010000013.1"/>
</dbReference>
<dbReference type="GO" id="GO:0004519">
    <property type="term" value="F:endonuclease activity"/>
    <property type="evidence" value="ECO:0007669"/>
    <property type="project" value="UniProtKB-KW"/>
</dbReference>
<dbReference type="EMBL" id="JACHGH010000013">
    <property type="protein sequence ID" value="MBB6454873.1"/>
    <property type="molecule type" value="Genomic_DNA"/>
</dbReference>
<feature type="domain" description="OLD protein-like TOPRIM" evidence="2">
    <location>
        <begin position="373"/>
        <end position="438"/>
    </location>
</feature>
<dbReference type="AlphaFoldDB" id="A0A841Q988"/>
<keyword evidence="3" id="KW-0540">Nuclease</keyword>
<dbReference type="Pfam" id="PF20469">
    <property type="entry name" value="OLD-like_TOPRIM"/>
    <property type="match status" value="1"/>
</dbReference>
<proteinExistence type="predicted"/>
<comment type="caution">
    <text evidence="3">The sequence shown here is derived from an EMBL/GenBank/DDBJ whole genome shotgun (WGS) entry which is preliminary data.</text>
</comment>
<keyword evidence="3" id="KW-0255">Endonuclease</keyword>
<evidence type="ECO:0000313" key="4">
    <source>
        <dbReference type="Proteomes" id="UP000581688"/>
    </source>
</evidence>
<dbReference type="InterPro" id="IPR027417">
    <property type="entry name" value="P-loop_NTPase"/>
</dbReference>
<dbReference type="PANTHER" id="PTHR43581:SF4">
    <property type="entry name" value="ATP_GTP PHOSPHATASE"/>
    <property type="match status" value="1"/>
</dbReference>
<organism evidence="3 4">
    <name type="scientific">Salirhabdus euzebyi</name>
    <dbReference type="NCBI Taxonomy" id="394506"/>
    <lineage>
        <taxon>Bacteria</taxon>
        <taxon>Bacillati</taxon>
        <taxon>Bacillota</taxon>
        <taxon>Bacilli</taxon>
        <taxon>Bacillales</taxon>
        <taxon>Bacillaceae</taxon>
        <taxon>Salirhabdus</taxon>
    </lineage>
</organism>
<dbReference type="Gene3D" id="3.40.50.300">
    <property type="entry name" value="P-loop containing nucleotide triphosphate hydrolases"/>
    <property type="match status" value="1"/>
</dbReference>
<name>A0A841Q988_9BACI</name>
<evidence type="ECO:0000313" key="3">
    <source>
        <dbReference type="EMBL" id="MBB6454873.1"/>
    </source>
</evidence>
<dbReference type="InterPro" id="IPR034139">
    <property type="entry name" value="TOPRIM_OLD"/>
</dbReference>
<dbReference type="InterPro" id="IPR051396">
    <property type="entry name" value="Bact_Antivir_Def_Nuclease"/>
</dbReference>
<dbReference type="Pfam" id="PF13175">
    <property type="entry name" value="AAA_15"/>
    <property type="match status" value="1"/>
</dbReference>
<dbReference type="Proteomes" id="UP000581688">
    <property type="component" value="Unassembled WGS sequence"/>
</dbReference>
<sequence length="534" mass="60610">MIEKVIIKNYKSIDYLDLKLDDTINILVGNNEQGKSTILEAVNLALTSTLNKRNIHNELNPFLFNKTVVEDYIKKISIGKRVTPPSILIEIYFKEDNQNASLKGSNNSIKENACGISFSIEFDDDYTEEYQQYIEQSTNIRNIPIEYYKINSYSFASNPITSRSNPIKCVLIDPTEGKAWNGTDRYISSVIGDTLDPKQRATLNFNFRDIKENFSQIESISKINSTLSEKTGDISDKELAISLDISQKNGWESNLTAYLDDIPFDFIGKGEQNSVKLKLSLESNAEEAQVILIEEPENHLSHSNMQKLINQISEKCEGKQLIITTHSTYVLNKLGLDKVVLMNNGKHITLRDLNEDTFNYFKKLPGYDTLRLLLADKAILVEGPSDELIVQKAYLQKHNRLPIEDGIDIITVRGLSFKRFLEIADLLNKEVAVVTDNDGDIDKHIIEKYGDHYLKHPTIKICYSDDTRYATLEPQLVSVNELSILNDILGKDYTSEAELIKFMTSSGNKSECAMRIFDSNQKIIIPGYINDAIQ</sequence>
<dbReference type="PANTHER" id="PTHR43581">
    <property type="entry name" value="ATP/GTP PHOSPHATASE"/>
    <property type="match status" value="1"/>
</dbReference>
<accession>A0A841Q988</accession>
<gene>
    <name evidence="3" type="ORF">HNQ94_003362</name>
</gene>
<dbReference type="InterPro" id="IPR041685">
    <property type="entry name" value="AAA_GajA/Old/RecF-like"/>
</dbReference>
<evidence type="ECO:0000259" key="1">
    <source>
        <dbReference type="Pfam" id="PF13175"/>
    </source>
</evidence>
<evidence type="ECO:0000259" key="2">
    <source>
        <dbReference type="Pfam" id="PF20469"/>
    </source>
</evidence>
<dbReference type="CDD" id="cd01026">
    <property type="entry name" value="TOPRIM_OLD"/>
    <property type="match status" value="1"/>
</dbReference>